<dbReference type="SUPFAM" id="SSF47113">
    <property type="entry name" value="Histone-fold"/>
    <property type="match status" value="1"/>
</dbReference>
<name>A0A0R0LY90_9MICR</name>
<organism evidence="1 2">
    <name type="scientific">Pseudoloma neurophilia</name>
    <dbReference type="NCBI Taxonomy" id="146866"/>
    <lineage>
        <taxon>Eukaryota</taxon>
        <taxon>Fungi</taxon>
        <taxon>Fungi incertae sedis</taxon>
        <taxon>Microsporidia</taxon>
        <taxon>Pseudoloma</taxon>
    </lineage>
</organism>
<reference evidence="1 2" key="1">
    <citation type="submission" date="2015-07" db="EMBL/GenBank/DDBJ databases">
        <title>The genome of Pseudoloma neurophilia, a relevant intracellular parasite of the zebrafish.</title>
        <authorList>
            <person name="Ndikumana S."/>
            <person name="Pelin A."/>
            <person name="Sanders J."/>
            <person name="Corradi N."/>
        </authorList>
    </citation>
    <scope>NUCLEOTIDE SEQUENCE [LARGE SCALE GENOMIC DNA]</scope>
    <source>
        <strain evidence="1 2">MK1</strain>
    </source>
</reference>
<dbReference type="Proteomes" id="UP000051530">
    <property type="component" value="Unassembled WGS sequence"/>
</dbReference>
<dbReference type="EMBL" id="LGUB01000139">
    <property type="protein sequence ID" value="KRH94088.1"/>
    <property type="molecule type" value="Genomic_DNA"/>
</dbReference>
<gene>
    <name evidence="1" type="ORF">M153_3860005040</name>
</gene>
<sequence>MSQNQITTSSIKKLIKKLKKKRKASPESIKLLAAIVGYTTAFIVASAKDLSEDDGSSFLRNSDLRKVFSTFGLEKLYDDTYKEFLAEYVNK</sequence>
<dbReference type="InterPro" id="IPR009072">
    <property type="entry name" value="Histone-fold"/>
</dbReference>
<accession>A0A0R0LY90</accession>
<keyword evidence="2" id="KW-1185">Reference proteome</keyword>
<protein>
    <submittedName>
        <fullName evidence="1">Putative Histone-fold protein</fullName>
    </submittedName>
</protein>
<proteinExistence type="predicted"/>
<dbReference type="GO" id="GO:0046982">
    <property type="term" value="F:protein heterodimerization activity"/>
    <property type="evidence" value="ECO:0007669"/>
    <property type="project" value="InterPro"/>
</dbReference>
<evidence type="ECO:0000313" key="1">
    <source>
        <dbReference type="EMBL" id="KRH94088.1"/>
    </source>
</evidence>
<dbReference type="VEuPathDB" id="MicrosporidiaDB:M153_3860005040"/>
<dbReference type="AlphaFoldDB" id="A0A0R0LY90"/>
<evidence type="ECO:0000313" key="2">
    <source>
        <dbReference type="Proteomes" id="UP000051530"/>
    </source>
</evidence>
<comment type="caution">
    <text evidence="1">The sequence shown here is derived from an EMBL/GenBank/DDBJ whole genome shotgun (WGS) entry which is preliminary data.</text>
</comment>